<dbReference type="RefSeq" id="XP_062879960.1">
    <property type="nucleotide sequence ID" value="XM_063023890.1"/>
</dbReference>
<feature type="region of interest" description="Disordered" evidence="1">
    <location>
        <begin position="249"/>
        <end position="270"/>
    </location>
</feature>
<protein>
    <recommendedName>
        <fullName evidence="4">CABIT domain-containing protein</fullName>
    </recommendedName>
</protein>
<organism evidence="2 3">
    <name type="scientific">Australozyma saopauloensis</name>
    <dbReference type="NCBI Taxonomy" id="291208"/>
    <lineage>
        <taxon>Eukaryota</taxon>
        <taxon>Fungi</taxon>
        <taxon>Dikarya</taxon>
        <taxon>Ascomycota</taxon>
        <taxon>Saccharomycotina</taxon>
        <taxon>Pichiomycetes</taxon>
        <taxon>Metschnikowiaceae</taxon>
        <taxon>Australozyma</taxon>
    </lineage>
</organism>
<dbReference type="Proteomes" id="UP001338582">
    <property type="component" value="Chromosome 7"/>
</dbReference>
<evidence type="ECO:0000313" key="3">
    <source>
        <dbReference type="Proteomes" id="UP001338582"/>
    </source>
</evidence>
<dbReference type="EMBL" id="CP138900">
    <property type="protein sequence ID" value="WPK27582.1"/>
    <property type="molecule type" value="Genomic_DNA"/>
</dbReference>
<evidence type="ECO:0000313" key="2">
    <source>
        <dbReference type="EMBL" id="WPK27582.1"/>
    </source>
</evidence>
<proteinExistence type="predicted"/>
<accession>A0AAX4HHL0</accession>
<reference evidence="2 3" key="1">
    <citation type="submission" date="2023-10" db="EMBL/GenBank/DDBJ databases">
        <title>Draft Genome Sequence of Candida saopaulonensis from a very Premature Infant with Sepsis.</title>
        <authorList>
            <person name="Ning Y."/>
            <person name="Dai R."/>
            <person name="Xiao M."/>
            <person name="Xu Y."/>
            <person name="Yan Q."/>
            <person name="Zhang L."/>
        </authorList>
    </citation>
    <scope>NUCLEOTIDE SEQUENCE [LARGE SCALE GENOMIC DNA]</scope>
    <source>
        <strain evidence="2 3">19XY460</strain>
    </source>
</reference>
<dbReference type="GeneID" id="88176035"/>
<evidence type="ECO:0008006" key="4">
    <source>
        <dbReference type="Google" id="ProtNLM"/>
    </source>
</evidence>
<gene>
    <name evidence="2" type="ORF">PUMCH_004975</name>
</gene>
<dbReference type="KEGG" id="asau:88176035"/>
<sequence>MSGFPSIICYSVLSFKHALAAKCARTIPVRIQQREMYTVSPQEKLAHLFESNNCVYFQPRSVLSGARTTYTVHCSALETVKAMAAWFNEGRTYLYLKPREPYVEISKRYADQCVLTFHMKDAECLSLLKISGLQSSSFELKVQSKFLQTKSGLDIPTSLLGTLRINCDAASKSENHSFANVKNMTDRTDSRFTNITDLVNNSIRCPSHPRKGSPLISNAAKHSHPSLCLPHLPTMPLLIQNEDDRMDIVDEDSNEPENKENSPDSSLNYGSSTISFGDISTFLHKCDPVSGRPKSYSVPEFLSVSSKCQRRSSSAFGEVKTSLAPDAPPGVFTDSRTIVAGASDSPDPTATETLRFSKAEICTLISLGKNRIEEISLQANCQIVLMPITHEMITARCYQRQAYHKLKISGSPQQISKAKNLLRRVVLEIRSL</sequence>
<keyword evidence="3" id="KW-1185">Reference proteome</keyword>
<dbReference type="AlphaFoldDB" id="A0AAX4HHL0"/>
<name>A0AAX4HHL0_9ASCO</name>
<evidence type="ECO:0000256" key="1">
    <source>
        <dbReference type="SAM" id="MobiDB-lite"/>
    </source>
</evidence>